<dbReference type="AlphaFoldDB" id="A0A5J5AR90"/>
<gene>
    <name evidence="1" type="ORF">F0562_032791</name>
</gene>
<organism evidence="1 2">
    <name type="scientific">Nyssa sinensis</name>
    <dbReference type="NCBI Taxonomy" id="561372"/>
    <lineage>
        <taxon>Eukaryota</taxon>
        <taxon>Viridiplantae</taxon>
        <taxon>Streptophyta</taxon>
        <taxon>Embryophyta</taxon>
        <taxon>Tracheophyta</taxon>
        <taxon>Spermatophyta</taxon>
        <taxon>Magnoliopsida</taxon>
        <taxon>eudicotyledons</taxon>
        <taxon>Gunneridae</taxon>
        <taxon>Pentapetalae</taxon>
        <taxon>asterids</taxon>
        <taxon>Cornales</taxon>
        <taxon>Nyssaceae</taxon>
        <taxon>Nyssa</taxon>
    </lineage>
</organism>
<proteinExistence type="predicted"/>
<dbReference type="Proteomes" id="UP000325577">
    <property type="component" value="Linkage Group LG19"/>
</dbReference>
<sequence>MLMPLGYILIYQTLHRFTHCPSFSSVQSSTFIASVFFNTSRLKYHHRSAPMSSSAIPAVSTTSGSTPPCPTSPGLLDVIEKYAYGNPTLRSKLSQEMRNYLRRNYEPIDFEDFGTNTM</sequence>
<evidence type="ECO:0000313" key="2">
    <source>
        <dbReference type="Proteomes" id="UP000325577"/>
    </source>
</evidence>
<protein>
    <submittedName>
        <fullName evidence="1">Uncharacterized protein</fullName>
    </submittedName>
</protein>
<dbReference type="EMBL" id="CM018042">
    <property type="protein sequence ID" value="KAA8532758.1"/>
    <property type="molecule type" value="Genomic_DNA"/>
</dbReference>
<reference evidence="1 2" key="1">
    <citation type="submission" date="2019-09" db="EMBL/GenBank/DDBJ databases">
        <title>A chromosome-level genome assembly of the Chinese tupelo Nyssa sinensis.</title>
        <authorList>
            <person name="Yang X."/>
            <person name="Kang M."/>
            <person name="Yang Y."/>
            <person name="Xiong H."/>
            <person name="Wang M."/>
            <person name="Zhang Z."/>
            <person name="Wang Z."/>
            <person name="Wu H."/>
            <person name="Ma T."/>
            <person name="Liu J."/>
            <person name="Xi Z."/>
        </authorList>
    </citation>
    <scope>NUCLEOTIDE SEQUENCE [LARGE SCALE GENOMIC DNA]</scope>
    <source>
        <strain evidence="1">J267</strain>
        <tissue evidence="1">Leaf</tissue>
    </source>
</reference>
<name>A0A5J5AR90_9ASTE</name>
<keyword evidence="2" id="KW-1185">Reference proteome</keyword>
<accession>A0A5J5AR90</accession>
<evidence type="ECO:0000313" key="1">
    <source>
        <dbReference type="EMBL" id="KAA8532758.1"/>
    </source>
</evidence>